<dbReference type="Pfam" id="PF07735">
    <property type="entry name" value="FBA_2"/>
    <property type="match status" value="1"/>
</dbReference>
<feature type="domain" description="Sdz-33 F-box" evidence="1">
    <location>
        <begin position="259"/>
        <end position="316"/>
    </location>
</feature>
<protein>
    <recommendedName>
        <fullName evidence="1">Sdz-33 F-box domain-containing protein</fullName>
    </recommendedName>
</protein>
<proteinExistence type="predicted"/>
<dbReference type="InterPro" id="IPR012885">
    <property type="entry name" value="F-box_Sdz-33"/>
</dbReference>
<evidence type="ECO:0000313" key="3">
    <source>
        <dbReference type="Proteomes" id="UP000827892"/>
    </source>
</evidence>
<dbReference type="AlphaFoldDB" id="A0AAE9DFT5"/>
<dbReference type="EMBL" id="CP090893">
    <property type="protein sequence ID" value="ULU03102.1"/>
    <property type="molecule type" value="Genomic_DNA"/>
</dbReference>
<reference evidence="2 3" key="1">
    <citation type="submission" date="2022-05" db="EMBL/GenBank/DDBJ databases">
        <title>Chromosome-level reference genomes for two strains of Caenorhabditis briggsae: an improved platform for comparative genomics.</title>
        <authorList>
            <person name="Stevens L."/>
            <person name="Andersen E.C."/>
        </authorList>
    </citation>
    <scope>NUCLEOTIDE SEQUENCE [LARGE SCALE GENOMIC DNA]</scope>
    <source>
        <strain evidence="2">QX1410_ONT</strain>
        <tissue evidence="2">Whole-organism</tissue>
    </source>
</reference>
<evidence type="ECO:0000313" key="2">
    <source>
        <dbReference type="EMBL" id="ULU03102.1"/>
    </source>
</evidence>
<evidence type="ECO:0000259" key="1">
    <source>
        <dbReference type="Pfam" id="PF07735"/>
    </source>
</evidence>
<accession>A0AAE9DFT5</accession>
<sequence length="452" mass="53057">MFTEKMAHPPDRYLTTYTQNQRVYEWLQSISKPNIANFLDMDADALLVFVRKLDRSTRSKLEQSCRFLCNISRCDKPHLQQLSLQFTTTWNHDQFAEITAIFDQFHTFHAVFMWKMSNPLWITGGWSTDKQKMINSGIFPPEKLKLNATFASRTSKYIEYWLRNFEIDVLRIKVKNLIPGKENAFQHTNYMGLVPQLKLKKFILIGANNLRFINSWLNSLQPNIPDPIDNSRKTIDIEFIDVEKSDLIMRHPLMKTGIVNLKFHKNSSHFQHKSLNIINVPYAEITARQVSSEAVNLFLKRWARGEMTEAFEYLHITETTQWPKQEIQMRDVLKGLRYQIVELQTDVKLKILSHRTARNHQKTSTSSMPTSSSESSSSEISANAQIFQICGPRPGFCIHEDGEFIFEVPKSEEIQKIQVFPPILQTSCEEFERQKNRIYMELFRKKLIKYFN</sequence>
<dbReference type="Proteomes" id="UP000827892">
    <property type="component" value="Chromosome III"/>
</dbReference>
<gene>
    <name evidence="2" type="ORF">L3Y34_002588</name>
</gene>
<name>A0AAE9DFT5_CAEBR</name>
<organism evidence="2 3">
    <name type="scientific">Caenorhabditis briggsae</name>
    <dbReference type="NCBI Taxonomy" id="6238"/>
    <lineage>
        <taxon>Eukaryota</taxon>
        <taxon>Metazoa</taxon>
        <taxon>Ecdysozoa</taxon>
        <taxon>Nematoda</taxon>
        <taxon>Chromadorea</taxon>
        <taxon>Rhabditida</taxon>
        <taxon>Rhabditina</taxon>
        <taxon>Rhabditomorpha</taxon>
        <taxon>Rhabditoidea</taxon>
        <taxon>Rhabditidae</taxon>
        <taxon>Peloderinae</taxon>
        <taxon>Caenorhabditis</taxon>
    </lineage>
</organism>